<proteinExistence type="predicted"/>
<accession>A0A5C6VY06</accession>
<evidence type="ECO:0000313" key="3">
    <source>
        <dbReference type="Proteomes" id="UP000321363"/>
    </source>
</evidence>
<dbReference type="AlphaFoldDB" id="A0A5C6VY06"/>
<reference evidence="2 3" key="1">
    <citation type="journal article" date="2005" name="Int. J. Syst. Evol. Microbiol.">
        <title>Bacillus litoralis sp. nov., isolated from a tidal flat of the Yellow Sea in Korea.</title>
        <authorList>
            <person name="Yoon J.H."/>
            <person name="Oh T.K."/>
        </authorList>
    </citation>
    <scope>NUCLEOTIDE SEQUENCE [LARGE SCALE GENOMIC DNA]</scope>
    <source>
        <strain evidence="2 3">SW-211</strain>
    </source>
</reference>
<keyword evidence="3" id="KW-1185">Reference proteome</keyword>
<evidence type="ECO:0000313" key="2">
    <source>
        <dbReference type="EMBL" id="TXC89874.1"/>
    </source>
</evidence>
<sequence length="151" mass="16702">MKIVVRLLALISGIALCLFSLFAFIGITADLSSEALWVNILFYIFACIMPGLGGFFLCKWAIQAGKNKRRKYEVLENTILKVAENRGGRLTPIELAMDTDLTLDEAKALLEKWALKGYVTIKVSEGGALIYDFTGITTEQEKQTAKGVSEF</sequence>
<keyword evidence="1" id="KW-0812">Transmembrane</keyword>
<organism evidence="2 3">
    <name type="scientific">Metabacillus litoralis</name>
    <dbReference type="NCBI Taxonomy" id="152268"/>
    <lineage>
        <taxon>Bacteria</taxon>
        <taxon>Bacillati</taxon>
        <taxon>Bacillota</taxon>
        <taxon>Bacilli</taxon>
        <taxon>Bacillales</taxon>
        <taxon>Bacillaceae</taxon>
        <taxon>Metabacillus</taxon>
    </lineage>
</organism>
<keyword evidence="1" id="KW-1133">Transmembrane helix</keyword>
<comment type="caution">
    <text evidence="2">The sequence shown here is derived from an EMBL/GenBank/DDBJ whole genome shotgun (WGS) entry which is preliminary data.</text>
</comment>
<dbReference type="RefSeq" id="WP_146949672.1">
    <property type="nucleotide sequence ID" value="NZ_VOQF01000008.1"/>
</dbReference>
<keyword evidence="1" id="KW-0472">Membrane</keyword>
<protein>
    <submittedName>
        <fullName evidence="2">Uncharacterized protein</fullName>
    </submittedName>
</protein>
<evidence type="ECO:0000256" key="1">
    <source>
        <dbReference type="SAM" id="Phobius"/>
    </source>
</evidence>
<dbReference type="Proteomes" id="UP000321363">
    <property type="component" value="Unassembled WGS sequence"/>
</dbReference>
<dbReference type="OrthoDB" id="2966501at2"/>
<feature type="transmembrane region" description="Helical" evidence="1">
    <location>
        <begin position="40"/>
        <end position="62"/>
    </location>
</feature>
<dbReference type="EMBL" id="VOQF01000008">
    <property type="protein sequence ID" value="TXC89874.1"/>
    <property type="molecule type" value="Genomic_DNA"/>
</dbReference>
<name>A0A5C6VY06_9BACI</name>
<feature type="transmembrane region" description="Helical" evidence="1">
    <location>
        <begin position="7"/>
        <end position="28"/>
    </location>
</feature>
<gene>
    <name evidence="2" type="ORF">FS935_16090</name>
</gene>